<dbReference type="EMBL" id="MLAK01000134">
    <property type="protein sequence ID" value="OHT16212.1"/>
    <property type="molecule type" value="Genomic_DNA"/>
</dbReference>
<proteinExistence type="predicted"/>
<reference evidence="1" key="1">
    <citation type="submission" date="2016-10" db="EMBL/GenBank/DDBJ databases">
        <authorList>
            <person name="Benchimol M."/>
            <person name="Almeida L.G."/>
            <person name="Vasconcelos A.T."/>
            <person name="Perreira-Neves A."/>
            <person name="Rosa I.A."/>
            <person name="Tasca T."/>
            <person name="Bogo M.R."/>
            <person name="de Souza W."/>
        </authorList>
    </citation>
    <scope>NUCLEOTIDE SEQUENCE [LARGE SCALE GENOMIC DNA]</scope>
    <source>
        <strain evidence="1">K</strain>
    </source>
</reference>
<comment type="caution">
    <text evidence="1">The sequence shown here is derived from an EMBL/GenBank/DDBJ whole genome shotgun (WGS) entry which is preliminary data.</text>
</comment>
<accession>A0A1J4L2L5</accession>
<keyword evidence="2" id="KW-1185">Reference proteome</keyword>
<protein>
    <submittedName>
        <fullName evidence="1">Uncharacterized protein</fullName>
    </submittedName>
</protein>
<gene>
    <name evidence="1" type="ORF">TRFO_13375</name>
</gene>
<dbReference type="RefSeq" id="XP_068369348.1">
    <property type="nucleotide sequence ID" value="XM_068497213.1"/>
</dbReference>
<dbReference type="GeneID" id="94831917"/>
<sequence length="174" mass="20922">MTSLYLFRTFNGLYFEREFDRENTTIEMAENELKKINGLLDVKVFPILDENSKKNINFNVKKEDKLSLFKTFRFLLKCRFSRNSPMFFEYESAKRFLFLEAIIISDDARFMNSPQPRKQIPKEKLKEMIKIKSFLDENPELFEQVIDTVQNMNNDEFKILTENKDRLKALFENL</sequence>
<name>A0A1J4L2L5_9EUKA</name>
<evidence type="ECO:0000313" key="2">
    <source>
        <dbReference type="Proteomes" id="UP000179807"/>
    </source>
</evidence>
<dbReference type="VEuPathDB" id="TrichDB:TRFO_13375"/>
<dbReference type="AlphaFoldDB" id="A0A1J4L2L5"/>
<organism evidence="1 2">
    <name type="scientific">Tritrichomonas foetus</name>
    <dbReference type="NCBI Taxonomy" id="1144522"/>
    <lineage>
        <taxon>Eukaryota</taxon>
        <taxon>Metamonada</taxon>
        <taxon>Parabasalia</taxon>
        <taxon>Tritrichomonadida</taxon>
        <taxon>Tritrichomonadidae</taxon>
        <taxon>Tritrichomonas</taxon>
    </lineage>
</organism>
<dbReference type="Proteomes" id="UP000179807">
    <property type="component" value="Unassembled WGS sequence"/>
</dbReference>
<evidence type="ECO:0000313" key="1">
    <source>
        <dbReference type="EMBL" id="OHT16212.1"/>
    </source>
</evidence>